<dbReference type="Pfam" id="PF06224">
    <property type="entry name" value="AlkZ-like"/>
    <property type="match status" value="1"/>
</dbReference>
<keyword evidence="1" id="KW-0238">DNA-binding</keyword>
<dbReference type="AlphaFoldDB" id="A0A9X3CP11"/>
<protein>
    <submittedName>
        <fullName evidence="1">Winged helix DNA-binding domain-containing protein</fullName>
    </submittedName>
</protein>
<dbReference type="EMBL" id="JAKRRY010000016">
    <property type="protein sequence ID" value="MCW8346933.1"/>
    <property type="molecule type" value="Genomic_DNA"/>
</dbReference>
<dbReference type="Proteomes" id="UP001155587">
    <property type="component" value="Unassembled WGS sequence"/>
</dbReference>
<dbReference type="PANTHER" id="PTHR30528:SF0">
    <property type="entry name" value="CYTOPLASMIC PROTEIN"/>
    <property type="match status" value="1"/>
</dbReference>
<gene>
    <name evidence="1" type="ORF">MD535_13085</name>
</gene>
<dbReference type="InterPro" id="IPR009351">
    <property type="entry name" value="AlkZ-like"/>
</dbReference>
<proteinExistence type="predicted"/>
<sequence length="390" mass="45169">MKGAHVVYSEKLSISEAQKLVLLSQWLPAKYQKGKAHDATLSAIEHLGYVQIDTISVVQRAHHHTLWNRNRRYLPEHIDQLTQQRAIFEYWAHAAAYLPMRDYRFSLFRKQAFKEGRLRHWYNHDRALMEQVLERIREEGPLMAKDFSGASNNSKGWGSKPTKQALECLFMQGDLMVSERRNFHKVYDLTERVIPIDTDVSVPSEQEYARFLVTQYLRANGLGRVSEMTYLLKGLKTAVCGVIDDMLEEQTLVTIEVEGHHYVACLGAIDQLKRPISRTKAVILSPFDNCLIQRQRLKMLFNFDYLLECYVPKEKRQFGYFCLPILWAGELVARADCKVNKATATLEVLHLALEPKLVEKAAFMEAIEQELQQFARFNACDTFKIIRVTP</sequence>
<dbReference type="GO" id="GO:0003677">
    <property type="term" value="F:DNA binding"/>
    <property type="evidence" value="ECO:0007669"/>
    <property type="project" value="UniProtKB-KW"/>
</dbReference>
<evidence type="ECO:0000313" key="1">
    <source>
        <dbReference type="EMBL" id="MCW8346933.1"/>
    </source>
</evidence>
<dbReference type="PANTHER" id="PTHR30528">
    <property type="entry name" value="CYTOPLASMIC PROTEIN"/>
    <property type="match status" value="1"/>
</dbReference>
<comment type="caution">
    <text evidence="1">The sequence shown here is derived from an EMBL/GenBank/DDBJ whole genome shotgun (WGS) entry which is preliminary data.</text>
</comment>
<reference evidence="1" key="1">
    <citation type="submission" date="2022-02" db="EMBL/GenBank/DDBJ databases">
        <title>Vibrio sp. nov, a new bacterium isolated from seawater.</title>
        <authorList>
            <person name="Yuan Y."/>
        </authorList>
    </citation>
    <scope>NUCLEOTIDE SEQUENCE</scope>
    <source>
        <strain evidence="1">ZSDZ65</strain>
    </source>
</reference>
<evidence type="ECO:0000313" key="2">
    <source>
        <dbReference type="Proteomes" id="UP001155587"/>
    </source>
</evidence>
<keyword evidence="2" id="KW-1185">Reference proteome</keyword>
<name>A0A9X3CP11_9VIBR</name>
<dbReference type="RefSeq" id="WP_265675472.1">
    <property type="nucleotide sequence ID" value="NZ_JAKRRY010000016.1"/>
</dbReference>
<accession>A0A9X3CP11</accession>
<organism evidence="1 2">
    <name type="scientific">Vibrio qingdaonensis</name>
    <dbReference type="NCBI Taxonomy" id="2829491"/>
    <lineage>
        <taxon>Bacteria</taxon>
        <taxon>Pseudomonadati</taxon>
        <taxon>Pseudomonadota</taxon>
        <taxon>Gammaproteobacteria</taxon>
        <taxon>Vibrionales</taxon>
        <taxon>Vibrionaceae</taxon>
        <taxon>Vibrio</taxon>
    </lineage>
</organism>